<name>A0A9P8C5J4_9HELO</name>
<keyword evidence="2" id="KW-1185">Reference proteome</keyword>
<accession>A0A9P8C5J4</accession>
<protein>
    <submittedName>
        <fullName evidence="1">Uncharacterized protein</fullName>
    </submittedName>
</protein>
<reference evidence="1" key="1">
    <citation type="journal article" date="2021" name="IMA Fungus">
        <title>Genomic characterization of three marine fungi, including Emericellopsis atlantica sp. nov. with signatures of a generalist lifestyle and marine biomass degradation.</title>
        <authorList>
            <person name="Hagestad O.C."/>
            <person name="Hou L."/>
            <person name="Andersen J.H."/>
            <person name="Hansen E.H."/>
            <person name="Altermark B."/>
            <person name="Li C."/>
            <person name="Kuhnert E."/>
            <person name="Cox R.J."/>
            <person name="Crous P.W."/>
            <person name="Spatafora J.W."/>
            <person name="Lail K."/>
            <person name="Amirebrahimi M."/>
            <person name="Lipzen A."/>
            <person name="Pangilinan J."/>
            <person name="Andreopoulos W."/>
            <person name="Hayes R.D."/>
            <person name="Ng V."/>
            <person name="Grigoriev I.V."/>
            <person name="Jackson S.A."/>
            <person name="Sutton T.D.S."/>
            <person name="Dobson A.D.W."/>
            <person name="Rama T."/>
        </authorList>
    </citation>
    <scope>NUCLEOTIDE SEQUENCE</scope>
    <source>
        <strain evidence="1">TRa018bII</strain>
    </source>
</reference>
<dbReference type="EMBL" id="MU251468">
    <property type="protein sequence ID" value="KAG9234285.1"/>
    <property type="molecule type" value="Genomic_DNA"/>
</dbReference>
<evidence type="ECO:0000313" key="2">
    <source>
        <dbReference type="Proteomes" id="UP000824998"/>
    </source>
</evidence>
<comment type="caution">
    <text evidence="1">The sequence shown here is derived from an EMBL/GenBank/DDBJ whole genome shotgun (WGS) entry which is preliminary data.</text>
</comment>
<sequence length="296" mass="32903">MAGVSNVFSADAIASGHSGQPSVASAASGITLDKFEVFEKLPNELQLNIIKFGTNPDCRVVLLQKEEGKGGWVVKCIERGPSFPLSLLKAAREEILRGFKTLDPTAPGAESVLVNYKADIITFALDWGCPIHYFVPGIAAEQRQLIRTVGVYHKSRTSQQENLNELANDLHHLGEVEQLIISSWLTSDTNKIPQSKDPRNTLLNYRSLVNGTEDVVMTGLTFLLALLARLERDNPGWKAPKVYHAQFRWNQKTGHLEISEIEEAVDMTEDEDEDADERCFDDPCGVCTYCEEHYGP</sequence>
<dbReference type="Proteomes" id="UP000824998">
    <property type="component" value="Unassembled WGS sequence"/>
</dbReference>
<organism evidence="1 2">
    <name type="scientific">Amylocarpus encephaloides</name>
    <dbReference type="NCBI Taxonomy" id="45428"/>
    <lineage>
        <taxon>Eukaryota</taxon>
        <taxon>Fungi</taxon>
        <taxon>Dikarya</taxon>
        <taxon>Ascomycota</taxon>
        <taxon>Pezizomycotina</taxon>
        <taxon>Leotiomycetes</taxon>
        <taxon>Helotiales</taxon>
        <taxon>Helotiales incertae sedis</taxon>
        <taxon>Amylocarpus</taxon>
    </lineage>
</organism>
<evidence type="ECO:0000313" key="1">
    <source>
        <dbReference type="EMBL" id="KAG9234285.1"/>
    </source>
</evidence>
<proteinExistence type="predicted"/>
<dbReference type="AlphaFoldDB" id="A0A9P8C5J4"/>
<gene>
    <name evidence="1" type="ORF">BJ875DRAFT_495955</name>
</gene>